<dbReference type="InterPro" id="IPR002401">
    <property type="entry name" value="Cyt_P450_E_grp-I"/>
</dbReference>
<dbReference type="InterPro" id="IPR050364">
    <property type="entry name" value="Cytochrome_P450_fung"/>
</dbReference>
<organism evidence="6 7">
    <name type="scientific">Parasitella parasitica</name>
    <dbReference type="NCBI Taxonomy" id="35722"/>
    <lineage>
        <taxon>Eukaryota</taxon>
        <taxon>Fungi</taxon>
        <taxon>Fungi incertae sedis</taxon>
        <taxon>Mucoromycota</taxon>
        <taxon>Mucoromycotina</taxon>
        <taxon>Mucoromycetes</taxon>
        <taxon>Mucorales</taxon>
        <taxon>Mucorineae</taxon>
        <taxon>Mucoraceae</taxon>
        <taxon>Parasitella</taxon>
    </lineage>
</organism>
<dbReference type="PRINTS" id="PR00385">
    <property type="entry name" value="P450"/>
</dbReference>
<dbReference type="EMBL" id="LN731702">
    <property type="protein sequence ID" value="CEP14774.1"/>
    <property type="molecule type" value="Genomic_DNA"/>
</dbReference>
<dbReference type="InterPro" id="IPR001128">
    <property type="entry name" value="Cyt_P450"/>
</dbReference>
<evidence type="ECO:0000256" key="3">
    <source>
        <dbReference type="ARBA" id="ARBA00023004"/>
    </source>
</evidence>
<dbReference type="SUPFAM" id="SSF48264">
    <property type="entry name" value="Cytochrome P450"/>
    <property type="match status" value="1"/>
</dbReference>
<gene>
    <name evidence="6" type="primary">PARPA_08959.1 scaffold 35302</name>
</gene>
<reference evidence="6 7" key="1">
    <citation type="submission" date="2014-09" db="EMBL/GenBank/DDBJ databases">
        <authorList>
            <person name="Ellenberger Sabrina"/>
        </authorList>
    </citation>
    <scope>NUCLEOTIDE SEQUENCE [LARGE SCALE GENOMIC DNA]</scope>
    <source>
        <strain evidence="6 7">CBS 412.66</strain>
    </source>
</reference>
<dbReference type="Proteomes" id="UP000054107">
    <property type="component" value="Unassembled WGS sequence"/>
</dbReference>
<dbReference type="Gene3D" id="1.10.630.10">
    <property type="entry name" value="Cytochrome P450"/>
    <property type="match status" value="1"/>
</dbReference>
<dbReference type="GO" id="GO:0005506">
    <property type="term" value="F:iron ion binding"/>
    <property type="evidence" value="ECO:0007669"/>
    <property type="project" value="InterPro"/>
</dbReference>
<proteinExistence type="inferred from homology"/>
<dbReference type="STRING" id="35722.A0A0B7NGW0"/>
<keyword evidence="7" id="KW-1185">Reference proteome</keyword>
<keyword evidence="1 4" id="KW-0479">Metal-binding</keyword>
<keyword evidence="4 5" id="KW-0349">Heme</keyword>
<comment type="similarity">
    <text evidence="5">Belongs to the cytochrome P450 family.</text>
</comment>
<evidence type="ECO:0000313" key="7">
    <source>
        <dbReference type="Proteomes" id="UP000054107"/>
    </source>
</evidence>
<dbReference type="PANTHER" id="PTHR46300:SF11">
    <property type="entry name" value="OXIDOREDUCTASE, PUTATIVE-RELATED"/>
    <property type="match status" value="1"/>
</dbReference>
<sequence>MGELKKLIESIKLPQNLDRERLMPIISIASATTLLYASYKLMSHGSGNKTKISAHGLKKIPIPGSCFPYVGHLFSMGESSGKTVSEWHRQLGPIINVKMGCQDWIIVDDPFLAHDIFVTHGANTSFRPYTTYSFEYYSFKGKGIAFSQPNESWKKSRAAALSVLAPKLVEKNYMNLIRKESSELVKRLINATDVHGSANPLKYLELFTLNVIFNVGVGRSFNNVNDPEFRKLADMVEETMKLAGLDNDLPNFLPALSIIDYFVGTQVKMKNFINNKRNPVYKELITEAFKKEGPNVIKSLEENGFEMDEEEILVFLSDLIAAGTDTISVTMSWNYAILCRYPDLQKKIAAEIDEFIKNHGRVPNFDEREQIPLCVSVMKECMRYRPTSPFGVSHTTDKEIVVDGYLIPKGATLIANMGTMHSNAKRYVKPDEFLPERFMDNLKTMQASANGQIETRDHYNFGFGRRICPGIYLAEVEIFFAFVQLFARCFVEPILPGNYPDIDRAKDAGITVLPLPYHVKFTKRANALIV</sequence>
<comment type="cofactor">
    <cofactor evidence="4">
        <name>heme</name>
        <dbReference type="ChEBI" id="CHEBI:30413"/>
    </cofactor>
</comment>
<evidence type="ECO:0000256" key="5">
    <source>
        <dbReference type="RuleBase" id="RU000461"/>
    </source>
</evidence>
<keyword evidence="5" id="KW-0503">Monooxygenase</keyword>
<evidence type="ECO:0000256" key="2">
    <source>
        <dbReference type="ARBA" id="ARBA00023002"/>
    </source>
</evidence>
<evidence type="ECO:0008006" key="8">
    <source>
        <dbReference type="Google" id="ProtNLM"/>
    </source>
</evidence>
<evidence type="ECO:0000313" key="6">
    <source>
        <dbReference type="EMBL" id="CEP14774.1"/>
    </source>
</evidence>
<keyword evidence="3 4" id="KW-0408">Iron</keyword>
<evidence type="ECO:0000256" key="1">
    <source>
        <dbReference type="ARBA" id="ARBA00022723"/>
    </source>
</evidence>
<evidence type="ECO:0000256" key="4">
    <source>
        <dbReference type="PIRSR" id="PIRSR602401-1"/>
    </source>
</evidence>
<dbReference type="PROSITE" id="PS00086">
    <property type="entry name" value="CYTOCHROME_P450"/>
    <property type="match status" value="1"/>
</dbReference>
<dbReference type="PANTHER" id="PTHR46300">
    <property type="entry name" value="P450, PUTATIVE (EUROFUNG)-RELATED-RELATED"/>
    <property type="match status" value="1"/>
</dbReference>
<dbReference type="OrthoDB" id="3934656at2759"/>
<dbReference type="GO" id="GO:0020037">
    <property type="term" value="F:heme binding"/>
    <property type="evidence" value="ECO:0007669"/>
    <property type="project" value="InterPro"/>
</dbReference>
<dbReference type="Pfam" id="PF00067">
    <property type="entry name" value="p450"/>
    <property type="match status" value="1"/>
</dbReference>
<dbReference type="InterPro" id="IPR036396">
    <property type="entry name" value="Cyt_P450_sf"/>
</dbReference>
<dbReference type="PRINTS" id="PR00463">
    <property type="entry name" value="EP450I"/>
</dbReference>
<dbReference type="InterPro" id="IPR017972">
    <property type="entry name" value="Cyt_P450_CS"/>
</dbReference>
<name>A0A0B7NGW0_9FUNG</name>
<accession>A0A0B7NGW0</accession>
<dbReference type="GO" id="GO:0004497">
    <property type="term" value="F:monooxygenase activity"/>
    <property type="evidence" value="ECO:0007669"/>
    <property type="project" value="UniProtKB-KW"/>
</dbReference>
<protein>
    <recommendedName>
        <fullName evidence="8">Cytochrome P450</fullName>
    </recommendedName>
</protein>
<dbReference type="AlphaFoldDB" id="A0A0B7NGW0"/>
<dbReference type="GO" id="GO:0016705">
    <property type="term" value="F:oxidoreductase activity, acting on paired donors, with incorporation or reduction of molecular oxygen"/>
    <property type="evidence" value="ECO:0007669"/>
    <property type="project" value="InterPro"/>
</dbReference>
<keyword evidence="2 5" id="KW-0560">Oxidoreductase</keyword>
<feature type="binding site" description="axial binding residue" evidence="4">
    <location>
        <position position="468"/>
    </location>
    <ligand>
        <name>heme</name>
        <dbReference type="ChEBI" id="CHEBI:30413"/>
    </ligand>
    <ligandPart>
        <name>Fe</name>
        <dbReference type="ChEBI" id="CHEBI:18248"/>
    </ligandPart>
</feature>